<dbReference type="Proteomes" id="UP000683360">
    <property type="component" value="Unassembled WGS sequence"/>
</dbReference>
<feature type="transmembrane region" description="Helical" evidence="7">
    <location>
        <begin position="117"/>
        <end position="135"/>
    </location>
</feature>
<feature type="transmembrane region" description="Helical" evidence="7">
    <location>
        <begin position="274"/>
        <end position="293"/>
    </location>
</feature>
<dbReference type="EMBL" id="CAJPWZ010000560">
    <property type="protein sequence ID" value="CAG2196531.1"/>
    <property type="molecule type" value="Genomic_DNA"/>
</dbReference>
<dbReference type="NCBIfam" id="TIGR00803">
    <property type="entry name" value="nst"/>
    <property type="match status" value="1"/>
</dbReference>
<dbReference type="InterPro" id="IPR007271">
    <property type="entry name" value="Nuc_sug_transpt"/>
</dbReference>
<evidence type="ECO:0000256" key="2">
    <source>
        <dbReference type="ARBA" id="ARBA00009976"/>
    </source>
</evidence>
<evidence type="ECO:0000256" key="7">
    <source>
        <dbReference type="SAM" id="Phobius"/>
    </source>
</evidence>
<organism evidence="8 9">
    <name type="scientific">Mytilus edulis</name>
    <name type="common">Blue mussel</name>
    <dbReference type="NCBI Taxonomy" id="6550"/>
    <lineage>
        <taxon>Eukaryota</taxon>
        <taxon>Metazoa</taxon>
        <taxon>Spiralia</taxon>
        <taxon>Lophotrochozoa</taxon>
        <taxon>Mollusca</taxon>
        <taxon>Bivalvia</taxon>
        <taxon>Autobranchia</taxon>
        <taxon>Pteriomorphia</taxon>
        <taxon>Mytilida</taxon>
        <taxon>Mytiloidea</taxon>
        <taxon>Mytilidae</taxon>
        <taxon>Mytilinae</taxon>
        <taxon>Mytilus</taxon>
    </lineage>
</organism>
<comment type="similarity">
    <text evidence="2">Belongs to the nucleotide-sugar transporter family. SLC35A subfamily.</text>
</comment>
<comment type="subcellular location">
    <subcellularLocation>
        <location evidence="1">Membrane</location>
        <topology evidence="1">Multi-pass membrane protein</topology>
    </subcellularLocation>
</comment>
<gene>
    <name evidence="8" type="ORF">MEDL_11408</name>
</gene>
<evidence type="ECO:0000256" key="5">
    <source>
        <dbReference type="ARBA" id="ARBA00022989"/>
    </source>
</evidence>
<dbReference type="Pfam" id="PF04142">
    <property type="entry name" value="Nuc_sug_transp"/>
    <property type="match status" value="1"/>
</dbReference>
<keyword evidence="3" id="KW-0762">Sugar transport</keyword>
<evidence type="ECO:0000256" key="1">
    <source>
        <dbReference type="ARBA" id="ARBA00004141"/>
    </source>
</evidence>
<dbReference type="OrthoDB" id="408493at2759"/>
<feature type="transmembrane region" description="Helical" evidence="7">
    <location>
        <begin position="220"/>
        <end position="242"/>
    </location>
</feature>
<comment type="caution">
    <text evidence="8">The sequence shown here is derived from an EMBL/GenBank/DDBJ whole genome shotgun (WGS) entry which is preliminary data.</text>
</comment>
<accession>A0A8S3QPY9</accession>
<dbReference type="GO" id="GO:0015165">
    <property type="term" value="F:pyrimidine nucleotide-sugar transmembrane transporter activity"/>
    <property type="evidence" value="ECO:0007669"/>
    <property type="project" value="InterPro"/>
</dbReference>
<keyword evidence="5 7" id="KW-1133">Transmembrane helix</keyword>
<reference evidence="8" key="1">
    <citation type="submission" date="2021-03" db="EMBL/GenBank/DDBJ databases">
        <authorList>
            <person name="Bekaert M."/>
        </authorList>
    </citation>
    <scope>NUCLEOTIDE SEQUENCE</scope>
</reference>
<sequence>MVMRYVRTQKGDMFIASTAVIQCEAFKMMASFAIILYQEKSVPKSVRHLVKNIIDQPVDCIRMSIPAVIYVFQNNLFYVAVSNLDAATCQVTYQLKIFTTAICSVIMLKTKISRLQWISLCILFVGVSVVLLPSTKSTKGVTLDEDKNRILGIICVVTSCCLSGFSGVYFEKILKGTKKSIWLRNVQLGMFGIAVGFITMGFKDGIKVFEKGFFHGYYSVVWFVIFLQSFGGLCTAVVVKYANNILKGFATSGAIVLSCIISVYLFDFHLTKEFTIGALLVVLSVFMYSKCSVK</sequence>
<dbReference type="PIRSF" id="PIRSF005799">
    <property type="entry name" value="UDP-gal_transpt"/>
    <property type="match status" value="1"/>
</dbReference>
<proteinExistence type="inferred from homology"/>
<keyword evidence="9" id="KW-1185">Reference proteome</keyword>
<evidence type="ECO:0000256" key="6">
    <source>
        <dbReference type="ARBA" id="ARBA00023136"/>
    </source>
</evidence>
<feature type="transmembrane region" description="Helical" evidence="7">
    <location>
        <begin position="182"/>
        <end position="200"/>
    </location>
</feature>
<dbReference type="AlphaFoldDB" id="A0A8S3QPY9"/>
<dbReference type="SUPFAM" id="SSF103481">
    <property type="entry name" value="Multidrug resistance efflux transporter EmrE"/>
    <property type="match status" value="1"/>
</dbReference>
<dbReference type="Gene3D" id="1.10.3730.20">
    <property type="match status" value="1"/>
</dbReference>
<keyword evidence="4 7" id="KW-0812">Transmembrane</keyword>
<feature type="transmembrane region" description="Helical" evidence="7">
    <location>
        <begin position="150"/>
        <end position="170"/>
    </location>
</feature>
<dbReference type="InterPro" id="IPR037185">
    <property type="entry name" value="EmrE-like"/>
</dbReference>
<feature type="transmembrane region" description="Helical" evidence="7">
    <location>
        <begin position="249"/>
        <end position="268"/>
    </location>
</feature>
<dbReference type="PANTHER" id="PTHR10231">
    <property type="entry name" value="NUCLEOTIDE-SUGAR TRANSMEMBRANE TRANSPORTER"/>
    <property type="match status" value="1"/>
</dbReference>
<protein>
    <submittedName>
        <fullName evidence="8">SLC35A1_2_3</fullName>
    </submittedName>
</protein>
<evidence type="ECO:0000313" key="9">
    <source>
        <dbReference type="Proteomes" id="UP000683360"/>
    </source>
</evidence>
<keyword evidence="6 7" id="KW-0472">Membrane</keyword>
<evidence type="ECO:0000256" key="3">
    <source>
        <dbReference type="ARBA" id="ARBA00022597"/>
    </source>
</evidence>
<name>A0A8S3QPY9_MYTED</name>
<evidence type="ECO:0000256" key="4">
    <source>
        <dbReference type="ARBA" id="ARBA00022692"/>
    </source>
</evidence>
<keyword evidence="3" id="KW-0813">Transport</keyword>
<dbReference type="GO" id="GO:0000139">
    <property type="term" value="C:Golgi membrane"/>
    <property type="evidence" value="ECO:0007669"/>
    <property type="project" value="InterPro"/>
</dbReference>
<evidence type="ECO:0000313" key="8">
    <source>
        <dbReference type="EMBL" id="CAG2196531.1"/>
    </source>
</evidence>